<dbReference type="EMBL" id="CP117523">
    <property type="protein sequence ID" value="WWD82992.1"/>
    <property type="molecule type" value="Genomic_DNA"/>
</dbReference>
<dbReference type="Pfam" id="PF02559">
    <property type="entry name" value="CarD_TRCF_RID"/>
    <property type="match status" value="1"/>
</dbReference>
<dbReference type="InterPro" id="IPR042215">
    <property type="entry name" value="CarD-like_C"/>
</dbReference>
<dbReference type="Proteomes" id="UP001348492">
    <property type="component" value="Chromosome"/>
</dbReference>
<protein>
    <recommendedName>
        <fullName evidence="1">CarD-like/TRCF RNAP-interacting domain-containing protein</fullName>
    </recommendedName>
</protein>
<evidence type="ECO:0000313" key="2">
    <source>
        <dbReference type="EMBL" id="WWD82992.1"/>
    </source>
</evidence>
<keyword evidence="3" id="KW-1185">Reference proteome</keyword>
<proteinExistence type="predicted"/>
<evidence type="ECO:0000313" key="3">
    <source>
        <dbReference type="Proteomes" id="UP001348492"/>
    </source>
</evidence>
<dbReference type="Gene3D" id="1.20.58.1290">
    <property type="entry name" value="CarD-like, C-terminal domain"/>
    <property type="match status" value="1"/>
</dbReference>
<gene>
    <name evidence="2" type="ORF">TEGL_13920</name>
</gene>
<name>A0ABZ2ET92_9FIRM</name>
<dbReference type="Gene3D" id="2.40.10.170">
    <property type="match status" value="1"/>
</dbReference>
<dbReference type="InterPro" id="IPR003711">
    <property type="entry name" value="CarD-like/TRCF_RID"/>
</dbReference>
<sequence>MFSKNDYVIYGSMSVCKILDIVEEENIYIGRKSYYVIQPVYSDKNTIIKVPTDNKKVLMRHLLSEKEVLSIIKSIPNLDVLKIENDRQRSEHFKSVIKNNECEELAQLVKSIALIEQEKLSIGKKISKTDEDFKKTAEKLIDEEFATVLNIPVQDVPSFILNNIPQ</sequence>
<accession>A0ABZ2ET92</accession>
<dbReference type="RefSeq" id="WP_018589446.1">
    <property type="nucleotide sequence ID" value="NZ_CP117523.1"/>
</dbReference>
<organism evidence="2 3">
    <name type="scientific">Terrisporobacter glycolicus ATCC 14880 = DSM 1288</name>
    <dbReference type="NCBI Taxonomy" id="1121315"/>
    <lineage>
        <taxon>Bacteria</taxon>
        <taxon>Bacillati</taxon>
        <taxon>Bacillota</taxon>
        <taxon>Clostridia</taxon>
        <taxon>Peptostreptococcales</taxon>
        <taxon>Peptostreptococcaceae</taxon>
        <taxon>Terrisporobacter</taxon>
    </lineage>
</organism>
<reference evidence="2 3" key="1">
    <citation type="journal article" date="2023" name="PLoS ONE">
        <title>Genome-based metabolic and phylogenomic analysis of three Terrisporobacter species.</title>
        <authorList>
            <person name="Boer T."/>
            <person name="Bengelsdorf F.R."/>
            <person name="Bomeke M."/>
            <person name="Daniel R."/>
            <person name="Poehlein A."/>
        </authorList>
    </citation>
    <scope>NUCLEOTIDE SEQUENCE [LARGE SCALE GENOMIC DNA]</scope>
    <source>
        <strain evidence="2 3">DSM 1288</strain>
    </source>
</reference>
<dbReference type="SMART" id="SM01058">
    <property type="entry name" value="CarD_TRCF"/>
    <property type="match status" value="1"/>
</dbReference>
<evidence type="ECO:0000259" key="1">
    <source>
        <dbReference type="SMART" id="SM01058"/>
    </source>
</evidence>
<feature type="domain" description="CarD-like/TRCF RNAP-interacting" evidence="1">
    <location>
        <begin position="1"/>
        <end position="113"/>
    </location>
</feature>